<reference evidence="12 13" key="1">
    <citation type="submission" date="2019-04" db="EMBL/GenBank/DDBJ databases">
        <title>Streptomyces piniterrae sp. nov., a heliquinomycin-producing actinomycete isolated from rhizosphere soil of Pinus yunnanensis.</title>
        <authorList>
            <person name="Zhuang X."/>
            <person name="Zhao J."/>
        </authorList>
    </citation>
    <scope>NUCLEOTIDE SEQUENCE [LARGE SCALE GENOMIC DNA]</scope>
    <source>
        <strain evidence="13">jys28</strain>
    </source>
</reference>
<dbReference type="EC" id="1.1.1.298" evidence="4"/>
<dbReference type="EC" id="1.1.1.381" evidence="5"/>
<evidence type="ECO:0000256" key="8">
    <source>
        <dbReference type="ARBA" id="ARBA00044349"/>
    </source>
</evidence>
<evidence type="ECO:0000256" key="3">
    <source>
        <dbReference type="ARBA" id="ARBA00043812"/>
    </source>
</evidence>
<dbReference type="EMBL" id="SUMB01000009">
    <property type="protein sequence ID" value="TJZ49449.1"/>
    <property type="molecule type" value="Genomic_DNA"/>
</dbReference>
<dbReference type="SUPFAM" id="SSF51735">
    <property type="entry name" value="NAD(P)-binding Rossmann-fold domains"/>
    <property type="match status" value="1"/>
</dbReference>
<evidence type="ECO:0000256" key="11">
    <source>
        <dbReference type="RuleBase" id="RU000363"/>
    </source>
</evidence>
<keyword evidence="2" id="KW-0560">Oxidoreductase</keyword>
<dbReference type="OrthoDB" id="9775296at2"/>
<dbReference type="PANTHER" id="PTHR43086:SF3">
    <property type="entry name" value="NADP-DEPENDENT 3-HYDROXY ACID DEHYDROGENASE YDFG"/>
    <property type="match status" value="1"/>
</dbReference>
<comment type="function">
    <text evidence="9">NADP-dependent dehydrogenase with broad substrate specificity acting on 3-hydroxy acids. Catalyzes the NADP-dependent oxidation of L-allo-threonine to L-2-amino-3-keto-butyrate, which is spontaneously decarboxylated into aminoacetone. Also acts on D-threonine, L-serine, D-serine, D-3-hydroxyisobutyrate, L-3-hydroxyisobutyrate, D-glycerate and L-glycerate. Able to catalyze the reduction of the malonic semialdehyde to 3-hydroxypropionic acid. YdfG is apparently supplementing RutE, the presumed malonic semialdehyde reductase involved in pyrimidine degradation since both are able to detoxify malonic semialdehyde.</text>
</comment>
<evidence type="ECO:0000256" key="6">
    <source>
        <dbReference type="ARBA" id="ARBA00044065"/>
    </source>
</evidence>
<gene>
    <name evidence="12" type="ORF">FCH28_24340</name>
</gene>
<protein>
    <recommendedName>
        <fullName evidence="6">NADP-dependent 3-hydroxy acid dehydrogenase YdfG</fullName>
        <ecNumber evidence="4">1.1.1.298</ecNumber>
        <ecNumber evidence="5">1.1.1.381</ecNumber>
    </recommendedName>
    <alternativeName>
        <fullName evidence="8">L-allo-threonine dehydrogenase</fullName>
    </alternativeName>
    <alternativeName>
        <fullName evidence="7">Malonic semialdehyde reductase</fullName>
    </alternativeName>
</protein>
<dbReference type="InterPro" id="IPR002347">
    <property type="entry name" value="SDR_fam"/>
</dbReference>
<comment type="catalytic activity">
    <reaction evidence="3">
        <text>L-allo-threonine + NADP(+) = aminoacetone + CO2 + NADPH</text>
        <dbReference type="Rhea" id="RHEA:43524"/>
        <dbReference type="ChEBI" id="CHEBI:16526"/>
        <dbReference type="ChEBI" id="CHEBI:57783"/>
        <dbReference type="ChEBI" id="CHEBI:58320"/>
        <dbReference type="ChEBI" id="CHEBI:58349"/>
        <dbReference type="ChEBI" id="CHEBI:58585"/>
        <dbReference type="EC" id="1.1.1.381"/>
    </reaction>
</comment>
<dbReference type="Proteomes" id="UP000308697">
    <property type="component" value="Unassembled WGS sequence"/>
</dbReference>
<evidence type="ECO:0000256" key="5">
    <source>
        <dbReference type="ARBA" id="ARBA00044059"/>
    </source>
</evidence>
<dbReference type="Gene3D" id="3.40.50.720">
    <property type="entry name" value="NAD(P)-binding Rossmann-like Domain"/>
    <property type="match status" value="1"/>
</dbReference>
<evidence type="ECO:0000256" key="4">
    <source>
        <dbReference type="ARBA" id="ARBA00044050"/>
    </source>
</evidence>
<dbReference type="PROSITE" id="PS00061">
    <property type="entry name" value="ADH_SHORT"/>
    <property type="match status" value="1"/>
</dbReference>
<dbReference type="Pfam" id="PF00106">
    <property type="entry name" value="adh_short"/>
    <property type="match status" value="1"/>
</dbReference>
<dbReference type="FunFam" id="3.40.50.720:FF:000047">
    <property type="entry name" value="NADP-dependent L-serine/L-allo-threonine dehydrogenase"/>
    <property type="match status" value="1"/>
</dbReference>
<organism evidence="12 13">
    <name type="scientific">Streptomyces piniterrae</name>
    <dbReference type="NCBI Taxonomy" id="2571125"/>
    <lineage>
        <taxon>Bacteria</taxon>
        <taxon>Bacillati</taxon>
        <taxon>Actinomycetota</taxon>
        <taxon>Actinomycetes</taxon>
        <taxon>Kitasatosporales</taxon>
        <taxon>Streptomycetaceae</taxon>
        <taxon>Streptomyces</taxon>
    </lineage>
</organism>
<evidence type="ECO:0000313" key="13">
    <source>
        <dbReference type="Proteomes" id="UP000308697"/>
    </source>
</evidence>
<dbReference type="PANTHER" id="PTHR43086">
    <property type="entry name" value="VERY-LONG-CHAIN 3-OXOOACYL-COA REDUCTASE"/>
    <property type="match status" value="1"/>
</dbReference>
<dbReference type="InterPro" id="IPR036291">
    <property type="entry name" value="NAD(P)-bd_dom_sf"/>
</dbReference>
<evidence type="ECO:0000313" key="12">
    <source>
        <dbReference type="EMBL" id="TJZ49449.1"/>
    </source>
</evidence>
<dbReference type="GO" id="GO:0035527">
    <property type="term" value="F:3-hydroxypropionate dehydrogenase (NADP+) activity"/>
    <property type="evidence" value="ECO:0007669"/>
    <property type="project" value="UniProtKB-EC"/>
</dbReference>
<proteinExistence type="inferred from homology"/>
<accession>A0A4U0N6M9</accession>
<comment type="catalytic activity">
    <reaction evidence="10">
        <text>3-hydroxypropanoate + NADP(+) = 3-oxopropanoate + NADPH + H(+)</text>
        <dbReference type="Rhea" id="RHEA:26438"/>
        <dbReference type="ChEBI" id="CHEBI:15378"/>
        <dbReference type="ChEBI" id="CHEBI:16510"/>
        <dbReference type="ChEBI" id="CHEBI:33190"/>
        <dbReference type="ChEBI" id="CHEBI:57783"/>
        <dbReference type="ChEBI" id="CHEBI:58349"/>
        <dbReference type="EC" id="1.1.1.298"/>
    </reaction>
</comment>
<dbReference type="PRINTS" id="PR00081">
    <property type="entry name" value="GDHRDH"/>
</dbReference>
<dbReference type="PRINTS" id="PR00080">
    <property type="entry name" value="SDRFAMILY"/>
</dbReference>
<keyword evidence="13" id="KW-1185">Reference proteome</keyword>
<dbReference type="RefSeq" id="WP_136742262.1">
    <property type="nucleotide sequence ID" value="NZ_SUMB01000009.1"/>
</dbReference>
<evidence type="ECO:0000256" key="7">
    <source>
        <dbReference type="ARBA" id="ARBA00044271"/>
    </source>
</evidence>
<evidence type="ECO:0000256" key="10">
    <source>
        <dbReference type="ARBA" id="ARBA00047274"/>
    </source>
</evidence>
<evidence type="ECO:0000256" key="9">
    <source>
        <dbReference type="ARBA" id="ARBA00045650"/>
    </source>
</evidence>
<comment type="caution">
    <text evidence="12">The sequence shown here is derived from an EMBL/GenBank/DDBJ whole genome shotgun (WGS) entry which is preliminary data.</text>
</comment>
<name>A0A4U0N6M9_9ACTN</name>
<dbReference type="CDD" id="cd05233">
    <property type="entry name" value="SDR_c"/>
    <property type="match status" value="1"/>
</dbReference>
<dbReference type="InterPro" id="IPR020904">
    <property type="entry name" value="Sc_DH/Rdtase_CS"/>
</dbReference>
<dbReference type="AlphaFoldDB" id="A0A4U0N6M9"/>
<comment type="similarity">
    <text evidence="1 11">Belongs to the short-chain dehydrogenases/reductases (SDR) family.</text>
</comment>
<evidence type="ECO:0000256" key="1">
    <source>
        <dbReference type="ARBA" id="ARBA00006484"/>
    </source>
</evidence>
<sequence length="239" mass="24807">MEQPLIVITGAGTGIGAATARAFADRGHPLLLLGRRLDRLTGLGLPHALARAVDVTDRSAVAAAVAEAEAAFGPVDALVNNAGTMLLGEVAAQPAQQWDQMVDVNVRGLLNGIAAVLPGMVDRGTGTVINIGSVAGLKSYPKHTVYSGTKAAVHAISESLREEVAAHGVRVVTIAPGAVRTDLLSHTTDEAAKADYQAFKDAVELPTADEIAEAVRWVYEQPQRITVRELVLAATGQAA</sequence>
<evidence type="ECO:0000256" key="2">
    <source>
        <dbReference type="ARBA" id="ARBA00023002"/>
    </source>
</evidence>